<proteinExistence type="predicted"/>
<dbReference type="OrthoDB" id="3383530at2"/>
<gene>
    <name evidence="1" type="ORF">AQI88_13045</name>
</gene>
<dbReference type="Proteomes" id="UP000054241">
    <property type="component" value="Unassembled WGS sequence"/>
</dbReference>
<protein>
    <submittedName>
        <fullName evidence="1">Uncharacterized protein</fullName>
    </submittedName>
</protein>
<dbReference type="AlphaFoldDB" id="A0A101NMW2"/>
<sequence>MDPELVALASAAATTVVQLLATAGWEQARAAVGRLWRQVQPERADAVRAALEESRSRVLTARDGEDGQAERELVGEWEGRLAALLTAHPAVAAELRRLLADELAPALARTAQQGTTVTMTAVAKDSGRIYQAGRDQHITER</sequence>
<reference evidence="1 2" key="1">
    <citation type="submission" date="2015-10" db="EMBL/GenBank/DDBJ databases">
        <title>Draft genome sequence of Streptomyces cellostaticus DSM 40189, type strain for the species Streptomyces cellostaticus.</title>
        <authorList>
            <person name="Ruckert C."/>
            <person name="Winkler A."/>
            <person name="Kalinowski J."/>
            <person name="Kampfer P."/>
            <person name="Glaeser S."/>
        </authorList>
    </citation>
    <scope>NUCLEOTIDE SEQUENCE [LARGE SCALE GENOMIC DNA]</scope>
    <source>
        <strain evidence="1 2">DSM 40189</strain>
    </source>
</reference>
<evidence type="ECO:0000313" key="2">
    <source>
        <dbReference type="Proteomes" id="UP000054241"/>
    </source>
</evidence>
<evidence type="ECO:0000313" key="1">
    <source>
        <dbReference type="EMBL" id="KUM96208.1"/>
    </source>
</evidence>
<name>A0A101NMW2_9ACTN</name>
<dbReference type="STRING" id="67285.AQI88_13045"/>
<comment type="caution">
    <text evidence="1">The sequence shown here is derived from an EMBL/GenBank/DDBJ whole genome shotgun (WGS) entry which is preliminary data.</text>
</comment>
<keyword evidence="2" id="KW-1185">Reference proteome</keyword>
<dbReference type="EMBL" id="LMWL01000022">
    <property type="protein sequence ID" value="KUM96208.1"/>
    <property type="molecule type" value="Genomic_DNA"/>
</dbReference>
<organism evidence="1 2">
    <name type="scientific">Streptomyces cellostaticus</name>
    <dbReference type="NCBI Taxonomy" id="67285"/>
    <lineage>
        <taxon>Bacteria</taxon>
        <taxon>Bacillati</taxon>
        <taxon>Actinomycetota</taxon>
        <taxon>Actinomycetes</taxon>
        <taxon>Kitasatosporales</taxon>
        <taxon>Streptomycetaceae</taxon>
        <taxon>Streptomyces</taxon>
    </lineage>
</organism>
<accession>A0A101NMW2</accession>